<reference evidence="2 3" key="1">
    <citation type="journal article" date="2024" name="Nat. Commun.">
        <title>Phylogenomics reveals the evolutionary origins of lichenization in chlorophyte algae.</title>
        <authorList>
            <person name="Puginier C."/>
            <person name="Libourel C."/>
            <person name="Otte J."/>
            <person name="Skaloud P."/>
            <person name="Haon M."/>
            <person name="Grisel S."/>
            <person name="Petersen M."/>
            <person name="Berrin J.G."/>
            <person name="Delaux P.M."/>
            <person name="Dal Grande F."/>
            <person name="Keller J."/>
        </authorList>
    </citation>
    <scope>NUCLEOTIDE SEQUENCE [LARGE SCALE GENOMIC DNA]</scope>
    <source>
        <strain evidence="2 3">SAG 2043</strain>
    </source>
</reference>
<evidence type="ECO:0000313" key="3">
    <source>
        <dbReference type="Proteomes" id="UP001489004"/>
    </source>
</evidence>
<organism evidence="2 3">
    <name type="scientific">[Myrmecia] bisecta</name>
    <dbReference type="NCBI Taxonomy" id="41462"/>
    <lineage>
        <taxon>Eukaryota</taxon>
        <taxon>Viridiplantae</taxon>
        <taxon>Chlorophyta</taxon>
        <taxon>core chlorophytes</taxon>
        <taxon>Trebouxiophyceae</taxon>
        <taxon>Trebouxiales</taxon>
        <taxon>Trebouxiaceae</taxon>
        <taxon>Myrmecia</taxon>
    </lineage>
</organism>
<keyword evidence="3" id="KW-1185">Reference proteome</keyword>
<dbReference type="Gene3D" id="1.20.1050.10">
    <property type="match status" value="1"/>
</dbReference>
<sequence length="282" mass="31192">MKALVDLFDQVAAEHPEDAVIKAKAADASYQIICLRGVYAAITQEPPGAWYEVDCLQMAVNDTNIKRSVVPDLHRLGLGPVTFAAPTTSIPTYPLQGLLWWYNDMPFFTFIVERTDNQGVSRKIQLPFFVDTGGQKACMNEAHTNMHLGMGRTKGVNMIGSRFLSNVPLMLCCEYAGKGAVLIESTHQNRCAIPDMPAQVEQWIDFSTGEIDAPLTSWVYPLFGFWPYDKKKEDAAKAAVSKALNVLEGYLATRTYLVGDAITLADVITTCNLYHGFSKVVK</sequence>
<dbReference type="InterPro" id="IPR010987">
    <property type="entry name" value="Glutathione-S-Trfase_C-like"/>
</dbReference>
<dbReference type="Pfam" id="PF00043">
    <property type="entry name" value="GST_C"/>
    <property type="match status" value="1"/>
</dbReference>
<dbReference type="PANTHER" id="PTHR44372">
    <property type="entry name" value="ELONGATION FACTOR 1-GAMMA 1-RELATED"/>
    <property type="match status" value="1"/>
</dbReference>
<dbReference type="PROSITE" id="PS50405">
    <property type="entry name" value="GST_CTER"/>
    <property type="match status" value="1"/>
</dbReference>
<comment type="caution">
    <text evidence="2">The sequence shown here is derived from an EMBL/GenBank/DDBJ whole genome shotgun (WGS) entry which is preliminary data.</text>
</comment>
<feature type="domain" description="GST C-terminal" evidence="1">
    <location>
        <begin position="193"/>
        <end position="282"/>
    </location>
</feature>
<dbReference type="EMBL" id="JALJOR010000010">
    <property type="protein sequence ID" value="KAK9810201.1"/>
    <property type="molecule type" value="Genomic_DNA"/>
</dbReference>
<dbReference type="AlphaFoldDB" id="A0AAW1PL79"/>
<accession>A0AAW1PL79</accession>
<dbReference type="InterPro" id="IPR004046">
    <property type="entry name" value="GST_C"/>
</dbReference>
<name>A0AAW1PL79_9CHLO</name>
<evidence type="ECO:0000259" key="1">
    <source>
        <dbReference type="PROSITE" id="PS50405"/>
    </source>
</evidence>
<evidence type="ECO:0000313" key="2">
    <source>
        <dbReference type="EMBL" id="KAK9810201.1"/>
    </source>
</evidence>
<dbReference type="GO" id="GO:0004364">
    <property type="term" value="F:glutathione transferase activity"/>
    <property type="evidence" value="ECO:0007669"/>
    <property type="project" value="InterPro"/>
</dbReference>
<proteinExistence type="predicted"/>
<protein>
    <recommendedName>
        <fullName evidence="1">GST C-terminal domain-containing protein</fullName>
    </recommendedName>
</protein>
<dbReference type="InterPro" id="IPR036282">
    <property type="entry name" value="Glutathione-S-Trfase_C_sf"/>
</dbReference>
<dbReference type="InterPro" id="IPR044628">
    <property type="entry name" value="EF-1-gamma_plant"/>
</dbReference>
<dbReference type="Proteomes" id="UP001489004">
    <property type="component" value="Unassembled WGS sequence"/>
</dbReference>
<dbReference type="SUPFAM" id="SSF47616">
    <property type="entry name" value="GST C-terminal domain-like"/>
    <property type="match status" value="1"/>
</dbReference>
<gene>
    <name evidence="2" type="ORF">WJX72_006549</name>
</gene>
<dbReference type="PANTHER" id="PTHR44372:SF1">
    <property type="entry name" value="ELONGATION FACTOR 1-GAMMA 3"/>
    <property type="match status" value="1"/>
</dbReference>